<dbReference type="EMBL" id="BMAU01021250">
    <property type="protein sequence ID" value="GFY05258.1"/>
    <property type="molecule type" value="Genomic_DNA"/>
</dbReference>
<proteinExistence type="predicted"/>
<evidence type="ECO:0000313" key="2">
    <source>
        <dbReference type="Proteomes" id="UP000887159"/>
    </source>
</evidence>
<organism evidence="1 2">
    <name type="scientific">Trichonephila clavipes</name>
    <name type="common">Golden silk orbweaver</name>
    <name type="synonym">Nephila clavipes</name>
    <dbReference type="NCBI Taxonomy" id="2585209"/>
    <lineage>
        <taxon>Eukaryota</taxon>
        <taxon>Metazoa</taxon>
        <taxon>Ecdysozoa</taxon>
        <taxon>Arthropoda</taxon>
        <taxon>Chelicerata</taxon>
        <taxon>Arachnida</taxon>
        <taxon>Araneae</taxon>
        <taxon>Araneomorphae</taxon>
        <taxon>Entelegynae</taxon>
        <taxon>Araneoidea</taxon>
        <taxon>Nephilidae</taxon>
        <taxon>Trichonephila</taxon>
    </lineage>
</organism>
<protein>
    <submittedName>
        <fullName evidence="1">Uncharacterized protein</fullName>
    </submittedName>
</protein>
<gene>
    <name evidence="1" type="ORF">TNCV_2207041</name>
</gene>
<reference evidence="1" key="1">
    <citation type="submission" date="2020-08" db="EMBL/GenBank/DDBJ databases">
        <title>Multicomponent nature underlies the extraordinary mechanical properties of spider dragline silk.</title>
        <authorList>
            <person name="Kono N."/>
            <person name="Nakamura H."/>
            <person name="Mori M."/>
            <person name="Yoshida Y."/>
            <person name="Ohtoshi R."/>
            <person name="Malay A.D."/>
            <person name="Moran D.A.P."/>
            <person name="Tomita M."/>
            <person name="Numata K."/>
            <person name="Arakawa K."/>
        </authorList>
    </citation>
    <scope>NUCLEOTIDE SEQUENCE</scope>
</reference>
<comment type="caution">
    <text evidence="1">The sequence shown here is derived from an EMBL/GenBank/DDBJ whole genome shotgun (WGS) entry which is preliminary data.</text>
</comment>
<keyword evidence="2" id="KW-1185">Reference proteome</keyword>
<dbReference type="AlphaFoldDB" id="A0A8X6VES8"/>
<sequence>MSFQRIAKKGISKMDSSSLSVLQEVEFPLPVVHQLNYQDSRQLRYIRSVLAASTARFLQFQRYATTLCQFLMFRVFKSFSTSFIHLVGGLLLVRDLIGFLNVLWRWFHLSFSDEEIILNRLDVEITQLLLRTSPGSSSRGSFPSSVNYSCRSISAPPPPPYAPRESLLNLRYSPMKLHEELPDSYLRPQRSLKTGYLLDEQYFIVGYPEFHGIISPLLVQCFVQLNSFLMENAPLWKEHLE</sequence>
<accession>A0A8X6VES8</accession>
<dbReference type="Proteomes" id="UP000887159">
    <property type="component" value="Unassembled WGS sequence"/>
</dbReference>
<evidence type="ECO:0000313" key="1">
    <source>
        <dbReference type="EMBL" id="GFY05258.1"/>
    </source>
</evidence>
<name>A0A8X6VES8_TRICX</name>